<dbReference type="InterPro" id="IPR000847">
    <property type="entry name" value="LysR_HTH_N"/>
</dbReference>
<dbReference type="Gene3D" id="3.40.190.10">
    <property type="entry name" value="Periplasmic binding protein-like II"/>
    <property type="match status" value="2"/>
</dbReference>
<comment type="similarity">
    <text evidence="1">Belongs to the LysR transcriptional regulatory family.</text>
</comment>
<dbReference type="PROSITE" id="PS50931">
    <property type="entry name" value="HTH_LYSR"/>
    <property type="match status" value="1"/>
</dbReference>
<gene>
    <name evidence="6" type="ORF">M3P21_22060</name>
</gene>
<dbReference type="PANTHER" id="PTHR30537">
    <property type="entry name" value="HTH-TYPE TRANSCRIPTIONAL REGULATOR"/>
    <property type="match status" value="1"/>
</dbReference>
<reference evidence="6" key="1">
    <citation type="submission" date="2022-05" db="EMBL/GenBank/DDBJ databases">
        <authorList>
            <person name="Park J.-S."/>
        </authorList>
    </citation>
    <scope>NUCLEOTIDE SEQUENCE</scope>
    <source>
        <strain evidence="6">2012CJ41-6</strain>
    </source>
</reference>
<comment type="caution">
    <text evidence="6">The sequence shown here is derived from an EMBL/GenBank/DDBJ whole genome shotgun (WGS) entry which is preliminary data.</text>
</comment>
<dbReference type="InterPro" id="IPR036388">
    <property type="entry name" value="WH-like_DNA-bd_sf"/>
</dbReference>
<dbReference type="SUPFAM" id="SSF46785">
    <property type="entry name" value="Winged helix' DNA-binding domain"/>
    <property type="match status" value="1"/>
</dbReference>
<sequence>MKNPPSLNGLRTFETAARTGSFVRAAKELGVSSAAVSIQVKRLEDHLGKTLFHRHGNKLRLTEVGRVIYSSSSEAFNRIFRTTQQVMSGPVAPTLTVSALPSICDRWLLNRLVRFKAETDYSIELRAEEDPVDFQENHIDMRVTYDSSLYRSMEKVTLYADQSIVVCSPEFWETWGDAEGTLHNVPQSAFIHSDWGTMLATEASWQAWFARAGIAKPEFLHSGLIFNRTSDAIMAAEAGAGIALVSEKLVRETINAGHLVCPTGPVLEMSFDYVAVYSKEPQSRRPIVRLATFLQSF</sequence>
<name>A0ABT0Q8H4_9RHOB</name>
<dbReference type="InterPro" id="IPR036390">
    <property type="entry name" value="WH_DNA-bd_sf"/>
</dbReference>
<evidence type="ECO:0000256" key="2">
    <source>
        <dbReference type="ARBA" id="ARBA00023015"/>
    </source>
</evidence>
<keyword evidence="3" id="KW-0238">DNA-binding</keyword>
<dbReference type="RefSeq" id="WP_249713664.1">
    <property type="nucleotide sequence ID" value="NZ_JAMFMB010000063.1"/>
</dbReference>
<dbReference type="Pfam" id="PF00126">
    <property type="entry name" value="HTH_1"/>
    <property type="match status" value="1"/>
</dbReference>
<keyword evidence="4" id="KW-0804">Transcription</keyword>
<evidence type="ECO:0000256" key="3">
    <source>
        <dbReference type="ARBA" id="ARBA00023125"/>
    </source>
</evidence>
<proteinExistence type="inferred from homology"/>
<keyword evidence="7" id="KW-1185">Reference proteome</keyword>
<keyword evidence="2" id="KW-0805">Transcription regulation</keyword>
<dbReference type="Proteomes" id="UP001203880">
    <property type="component" value="Unassembled WGS sequence"/>
</dbReference>
<evidence type="ECO:0000313" key="7">
    <source>
        <dbReference type="Proteomes" id="UP001203880"/>
    </source>
</evidence>
<dbReference type="Pfam" id="PF03466">
    <property type="entry name" value="LysR_substrate"/>
    <property type="match status" value="1"/>
</dbReference>
<feature type="domain" description="HTH lysR-type" evidence="5">
    <location>
        <begin position="5"/>
        <end position="62"/>
    </location>
</feature>
<dbReference type="Gene3D" id="1.10.10.10">
    <property type="entry name" value="Winged helix-like DNA-binding domain superfamily/Winged helix DNA-binding domain"/>
    <property type="match status" value="1"/>
</dbReference>
<evidence type="ECO:0000256" key="1">
    <source>
        <dbReference type="ARBA" id="ARBA00009437"/>
    </source>
</evidence>
<dbReference type="PRINTS" id="PR00039">
    <property type="entry name" value="HTHLYSR"/>
</dbReference>
<dbReference type="PANTHER" id="PTHR30537:SF74">
    <property type="entry name" value="HTH-TYPE TRANSCRIPTIONAL REGULATOR TRPI"/>
    <property type="match status" value="1"/>
</dbReference>
<dbReference type="InterPro" id="IPR058163">
    <property type="entry name" value="LysR-type_TF_proteobact-type"/>
</dbReference>
<accession>A0ABT0Q8H4</accession>
<protein>
    <submittedName>
        <fullName evidence="6">LysR family transcriptional regulator</fullName>
    </submittedName>
</protein>
<evidence type="ECO:0000259" key="5">
    <source>
        <dbReference type="PROSITE" id="PS50931"/>
    </source>
</evidence>
<dbReference type="SUPFAM" id="SSF53850">
    <property type="entry name" value="Periplasmic binding protein-like II"/>
    <property type="match status" value="1"/>
</dbReference>
<organism evidence="6 7">
    <name type="scientific">Ruegeria spongiae</name>
    <dbReference type="NCBI Taxonomy" id="2942209"/>
    <lineage>
        <taxon>Bacteria</taxon>
        <taxon>Pseudomonadati</taxon>
        <taxon>Pseudomonadota</taxon>
        <taxon>Alphaproteobacteria</taxon>
        <taxon>Rhodobacterales</taxon>
        <taxon>Roseobacteraceae</taxon>
        <taxon>Ruegeria</taxon>
    </lineage>
</organism>
<dbReference type="InterPro" id="IPR005119">
    <property type="entry name" value="LysR_subst-bd"/>
</dbReference>
<evidence type="ECO:0000313" key="6">
    <source>
        <dbReference type="EMBL" id="MCL6286181.1"/>
    </source>
</evidence>
<dbReference type="EMBL" id="JAMFMB010000063">
    <property type="protein sequence ID" value="MCL6286181.1"/>
    <property type="molecule type" value="Genomic_DNA"/>
</dbReference>
<evidence type="ECO:0000256" key="4">
    <source>
        <dbReference type="ARBA" id="ARBA00023163"/>
    </source>
</evidence>